<evidence type="ECO:0000313" key="2">
    <source>
        <dbReference type="Proteomes" id="UP000651010"/>
    </source>
</evidence>
<keyword evidence="2" id="KW-1185">Reference proteome</keyword>
<protein>
    <submittedName>
        <fullName evidence="1">Aldose epimerase</fullName>
    </submittedName>
</protein>
<accession>A0ABR9G7V9</accession>
<dbReference type="RefSeq" id="WP_192554990.1">
    <property type="nucleotide sequence ID" value="NZ_JACZZA010000003.1"/>
</dbReference>
<proteinExistence type="predicted"/>
<dbReference type="EMBL" id="JACZZA010000003">
    <property type="protein sequence ID" value="MBE1160120.1"/>
    <property type="molecule type" value="Genomic_DNA"/>
</dbReference>
<dbReference type="InterPro" id="IPR011013">
    <property type="entry name" value="Gal_mutarotase_sf_dom"/>
</dbReference>
<organism evidence="1 2">
    <name type="scientific">Dyella acidiphila</name>
    <dbReference type="NCBI Taxonomy" id="2775866"/>
    <lineage>
        <taxon>Bacteria</taxon>
        <taxon>Pseudomonadati</taxon>
        <taxon>Pseudomonadota</taxon>
        <taxon>Gammaproteobacteria</taxon>
        <taxon>Lysobacterales</taxon>
        <taxon>Rhodanobacteraceae</taxon>
        <taxon>Dyella</taxon>
    </lineage>
</organism>
<evidence type="ECO:0000313" key="1">
    <source>
        <dbReference type="EMBL" id="MBE1160120.1"/>
    </source>
</evidence>
<comment type="caution">
    <text evidence="1">The sequence shown here is derived from an EMBL/GenBank/DDBJ whole genome shotgun (WGS) entry which is preliminary data.</text>
</comment>
<name>A0ABR9G7V9_9GAMM</name>
<sequence>MTAFSTERTRLGPHEIVVLRDAANGRSARIACRGATLIGLEQALRGEVLQLVDGYRDAAELDSRPSSRCAIMAPFANRIDDARYVFDGQQQDLQPGVEGDARASRHGFVRGVDFDISEHHADGQGAHVTFVTQVIRPGAFPGYPHAIDLAVSYTLDGKGLALQVSMRNVGDSAAPCFFGWHPYFRVGDNAVDSWELQVPATQLVRTTPGYIPLPGAQAYQPLDEAPAALDFRQAKPIGSTKIDSAYAGLVIGADGRAHTRMRNPANGLGLSVWQEHGVMLVFTADTVTRDVRRAVALEPMESMSNAFNRDDCAQAIRLEPGAERLFRCGVEIDSV</sequence>
<dbReference type="PANTHER" id="PTHR10091:SF0">
    <property type="entry name" value="GALACTOSE MUTAROTASE"/>
    <property type="match status" value="1"/>
</dbReference>
<dbReference type="InterPro" id="IPR014718">
    <property type="entry name" value="GH-type_carb-bd"/>
</dbReference>
<reference evidence="1 2" key="1">
    <citation type="submission" date="2020-09" db="EMBL/GenBank/DDBJ databases">
        <title>Dyella sp. 7MK23 isolated from forest soil.</title>
        <authorList>
            <person name="Fu J."/>
        </authorList>
    </citation>
    <scope>NUCLEOTIDE SEQUENCE [LARGE SCALE GENOMIC DNA]</scope>
    <source>
        <strain evidence="1 2">7MK23</strain>
    </source>
</reference>
<dbReference type="PANTHER" id="PTHR10091">
    <property type="entry name" value="ALDOSE-1-EPIMERASE"/>
    <property type="match status" value="1"/>
</dbReference>
<dbReference type="SUPFAM" id="SSF74650">
    <property type="entry name" value="Galactose mutarotase-like"/>
    <property type="match status" value="1"/>
</dbReference>
<dbReference type="Proteomes" id="UP000651010">
    <property type="component" value="Unassembled WGS sequence"/>
</dbReference>
<dbReference type="Pfam" id="PF01263">
    <property type="entry name" value="Aldose_epim"/>
    <property type="match status" value="1"/>
</dbReference>
<dbReference type="InterPro" id="IPR008183">
    <property type="entry name" value="Aldose_1/G6P_1-epimerase"/>
</dbReference>
<gene>
    <name evidence="1" type="ORF">IGX34_06950</name>
</gene>
<dbReference type="Gene3D" id="2.70.98.10">
    <property type="match status" value="1"/>
</dbReference>